<feature type="chain" id="PRO_5047001672" description="DUF4399 domain-containing protein" evidence="1">
    <location>
        <begin position="21"/>
        <end position="150"/>
    </location>
</feature>
<evidence type="ECO:0000313" key="4">
    <source>
        <dbReference type="Proteomes" id="UP001157733"/>
    </source>
</evidence>
<proteinExistence type="predicted"/>
<accession>A0ABM9HBD6</accession>
<gene>
    <name evidence="3" type="ORF">NSPWAT_0566</name>
</gene>
<dbReference type="RefSeq" id="WP_282010366.1">
    <property type="nucleotide sequence ID" value="NZ_OX336137.1"/>
</dbReference>
<dbReference type="Proteomes" id="UP001157733">
    <property type="component" value="Chromosome"/>
</dbReference>
<feature type="signal peptide" evidence="1">
    <location>
        <begin position="1"/>
        <end position="20"/>
    </location>
</feature>
<protein>
    <recommendedName>
        <fullName evidence="2">DUF4399 domain-containing protein</fullName>
    </recommendedName>
</protein>
<keyword evidence="4" id="KW-1185">Reference proteome</keyword>
<organism evidence="3 4">
    <name type="scientific">Nitrospina watsonii</name>
    <dbReference type="NCBI Taxonomy" id="1323948"/>
    <lineage>
        <taxon>Bacteria</taxon>
        <taxon>Pseudomonadati</taxon>
        <taxon>Nitrospinota/Tectimicrobiota group</taxon>
        <taxon>Nitrospinota</taxon>
        <taxon>Nitrospinia</taxon>
        <taxon>Nitrospinales</taxon>
        <taxon>Nitrospinaceae</taxon>
        <taxon>Nitrospina</taxon>
    </lineage>
</organism>
<dbReference type="EMBL" id="OX336137">
    <property type="protein sequence ID" value="CAI2717425.1"/>
    <property type="molecule type" value="Genomic_DNA"/>
</dbReference>
<evidence type="ECO:0000313" key="3">
    <source>
        <dbReference type="EMBL" id="CAI2717425.1"/>
    </source>
</evidence>
<name>A0ABM9HBD6_9BACT</name>
<dbReference type="PROSITE" id="PS51257">
    <property type="entry name" value="PROKAR_LIPOPROTEIN"/>
    <property type="match status" value="1"/>
</dbReference>
<dbReference type="InterPro" id="IPR025512">
    <property type="entry name" value="DUF4399"/>
</dbReference>
<reference evidence="3 4" key="1">
    <citation type="submission" date="2022-09" db="EMBL/GenBank/DDBJ databases">
        <authorList>
            <person name="Kop L."/>
        </authorList>
    </citation>
    <scope>NUCLEOTIDE SEQUENCE [LARGE SCALE GENOMIC DNA]</scope>
    <source>
        <strain evidence="3 4">347</strain>
    </source>
</reference>
<evidence type="ECO:0000259" key="2">
    <source>
        <dbReference type="Pfam" id="PF14347"/>
    </source>
</evidence>
<feature type="domain" description="DUF4399" evidence="2">
    <location>
        <begin position="62"/>
        <end position="149"/>
    </location>
</feature>
<sequence length="150" mass="15765">MTKMVRFGFLAVLMFAVGCAGQGGSGGGDMGSADRVAGDNKGVKIVKPRTASSVDNQVEICMETNGYTVEPAKNGVNPGKGHHHLIIDVDLPPAGQPIPKDSNHIHMGDGSTCKTIELSDGMHRIQALFAQGNHVPYDPPVSDSIVVFVQ</sequence>
<keyword evidence="1" id="KW-0732">Signal</keyword>
<dbReference type="Pfam" id="PF14347">
    <property type="entry name" value="DUF4399"/>
    <property type="match status" value="1"/>
</dbReference>
<evidence type="ECO:0000256" key="1">
    <source>
        <dbReference type="SAM" id="SignalP"/>
    </source>
</evidence>